<keyword evidence="2" id="KW-0547">Nucleotide-binding</keyword>
<dbReference type="SMART" id="SM00487">
    <property type="entry name" value="DEXDc"/>
    <property type="match status" value="1"/>
</dbReference>
<dbReference type="PROSITE" id="PS51192">
    <property type="entry name" value="HELICASE_ATP_BIND_1"/>
    <property type="match status" value="1"/>
</dbReference>
<feature type="domain" description="Helicase ATP-binding" evidence="1">
    <location>
        <begin position="33"/>
        <end position="181"/>
    </location>
</feature>
<organism evidence="2 3">
    <name type="scientific">Paracoccus caeni</name>
    <dbReference type="NCBI Taxonomy" id="657651"/>
    <lineage>
        <taxon>Bacteria</taxon>
        <taxon>Pseudomonadati</taxon>
        <taxon>Pseudomonadota</taxon>
        <taxon>Alphaproteobacteria</taxon>
        <taxon>Rhodobacterales</taxon>
        <taxon>Paracoccaceae</taxon>
        <taxon>Paracoccus</taxon>
    </lineage>
</organism>
<dbReference type="GO" id="GO:0005829">
    <property type="term" value="C:cytosol"/>
    <property type="evidence" value="ECO:0007669"/>
    <property type="project" value="TreeGrafter"/>
</dbReference>
<comment type="caution">
    <text evidence="2">The sequence shown here is derived from an EMBL/GenBank/DDBJ whole genome shotgun (WGS) entry which is preliminary data.</text>
</comment>
<dbReference type="AlphaFoldDB" id="A0A934SFG6"/>
<dbReference type="InterPro" id="IPR014001">
    <property type="entry name" value="Helicase_ATP-bd"/>
</dbReference>
<dbReference type="Gene3D" id="3.40.50.300">
    <property type="entry name" value="P-loop containing nucleotide triphosphate hydrolases"/>
    <property type="match status" value="2"/>
</dbReference>
<proteinExistence type="predicted"/>
<dbReference type="Proteomes" id="UP000640485">
    <property type="component" value="Unassembled WGS sequence"/>
</dbReference>
<dbReference type="SUPFAM" id="SSF52540">
    <property type="entry name" value="P-loop containing nucleoside triphosphate hydrolases"/>
    <property type="match status" value="2"/>
</dbReference>
<dbReference type="GO" id="GO:0003677">
    <property type="term" value="F:DNA binding"/>
    <property type="evidence" value="ECO:0007669"/>
    <property type="project" value="InterPro"/>
</dbReference>
<dbReference type="EMBL" id="JAEPRQ010000004">
    <property type="protein sequence ID" value="MBK4216912.1"/>
    <property type="molecule type" value="Genomic_DNA"/>
</dbReference>
<sequence>MPIPEHATAVHAFQRMCFRHDWRSYQSRILAEMADHLEDRKLHVVAAPGAGKTVLGLEIIRRLRGRTLILAPSLLVRDQWIARLCDDFLDGERPDWISTDLHADVPLRLSTYQNIHQNRAKPMPPMDVICLDEAHHLRRAWWQSLTRLQETHQPVTLSLTATPPYDSEPWEWENYSALCGPVDAEISVPELVLTGDLCPHQDLVFVARTTDRQAYDQNLAAEKQLFASLSADPQLLTMLQQSPWITDCENQSQKILENPELFSAMLIYLRDAGQPLPSYARRLLRLDEAEWPRLDWSWLQILLAAHLTTLPEAMLARLKTGGALRNDRLSLPPPRFADRISLLDDDKSRLEATSEIHRQERETRGDGLRMAILLDRIGHVAMKLDHEPRDYNAGAVFRWLHREGGYDDLALLTGQMVCLPRRLCDRLAGREVSGMPGYIIVAGPDFQNAVTRVNEAFGRGDIRVVIGTQAFLGQGWDAPALNALVLGTSLARFVAVNQLRGRALRKDRNVADKSANIWHLAIVPGSRVEGEEVARLHRRFDCFARLDRPAGEIRSHFAPLADIGQQNQMTCDMARRHTTLAAEWQIALRAGAEDQPQLMRESGINRGIRQQVVPVSALSWRGRLMVMFGRDQTDDETRRGLERLARLVIEALRELGDLPSATPLSPEVSQRGGRFYISLRGASRLTESLFHDSLRQLLDPVVNPRYVIIVRSGLFTKRFQYFAVPPRFDGRKERAEIFWRNWQGIVGRGELIYTRTPMGRGELQAARLNSHQRHIQSHLSWR</sequence>
<dbReference type="CDD" id="cd18785">
    <property type="entry name" value="SF2_C"/>
    <property type="match status" value="1"/>
</dbReference>
<keyword evidence="3" id="KW-1185">Reference proteome</keyword>
<reference evidence="2" key="1">
    <citation type="submission" date="2021-01" db="EMBL/GenBank/DDBJ databases">
        <title>Paracoccus amoyensis sp. nov., isolated from the surface seawater along the coast of Xiamen Island, China.</title>
        <authorList>
            <person name="Lyu L."/>
        </authorList>
    </citation>
    <scope>NUCLEOTIDE SEQUENCE</scope>
    <source>
        <strain evidence="2">MJ17</strain>
    </source>
</reference>
<dbReference type="InterPro" id="IPR050742">
    <property type="entry name" value="Helicase_Restrict-Modif_Enz"/>
</dbReference>
<keyword evidence="2" id="KW-0347">Helicase</keyword>
<evidence type="ECO:0000259" key="1">
    <source>
        <dbReference type="PROSITE" id="PS51192"/>
    </source>
</evidence>
<gene>
    <name evidence="2" type="ORF">JJJ17_13315</name>
</gene>
<dbReference type="RefSeq" id="WP_200687261.1">
    <property type="nucleotide sequence ID" value="NZ_JAEPRQ010000004.1"/>
</dbReference>
<protein>
    <submittedName>
        <fullName evidence="2">DEAD/DEAH box helicase family protein</fullName>
    </submittedName>
</protein>
<dbReference type="PANTHER" id="PTHR47396">
    <property type="entry name" value="TYPE I RESTRICTION ENZYME ECOKI R PROTEIN"/>
    <property type="match status" value="1"/>
</dbReference>
<evidence type="ECO:0000313" key="3">
    <source>
        <dbReference type="Proteomes" id="UP000640485"/>
    </source>
</evidence>
<dbReference type="Pfam" id="PF04851">
    <property type="entry name" value="ResIII"/>
    <property type="match status" value="1"/>
</dbReference>
<keyword evidence="2" id="KW-0067">ATP-binding</keyword>
<evidence type="ECO:0000313" key="2">
    <source>
        <dbReference type="EMBL" id="MBK4216912.1"/>
    </source>
</evidence>
<dbReference type="GO" id="GO:0004386">
    <property type="term" value="F:helicase activity"/>
    <property type="evidence" value="ECO:0007669"/>
    <property type="project" value="UniProtKB-KW"/>
</dbReference>
<dbReference type="GO" id="GO:0005524">
    <property type="term" value="F:ATP binding"/>
    <property type="evidence" value="ECO:0007669"/>
    <property type="project" value="InterPro"/>
</dbReference>
<dbReference type="InterPro" id="IPR027417">
    <property type="entry name" value="P-loop_NTPase"/>
</dbReference>
<name>A0A934SFG6_9RHOB</name>
<keyword evidence="2" id="KW-0378">Hydrolase</keyword>
<dbReference type="PANTHER" id="PTHR47396:SF1">
    <property type="entry name" value="ATP-DEPENDENT HELICASE IRC3-RELATED"/>
    <property type="match status" value="1"/>
</dbReference>
<accession>A0A934SFG6</accession>
<dbReference type="InterPro" id="IPR006935">
    <property type="entry name" value="Helicase/UvrB_N"/>
</dbReference>
<dbReference type="GO" id="GO:0016787">
    <property type="term" value="F:hydrolase activity"/>
    <property type="evidence" value="ECO:0007669"/>
    <property type="project" value="InterPro"/>
</dbReference>